<name>A0ACB8TXP2_9APHY</name>
<dbReference type="EMBL" id="MU274921">
    <property type="protein sequence ID" value="KAI0086812.1"/>
    <property type="molecule type" value="Genomic_DNA"/>
</dbReference>
<dbReference type="Proteomes" id="UP001055072">
    <property type="component" value="Unassembled WGS sequence"/>
</dbReference>
<protein>
    <submittedName>
        <fullName evidence="1">Peroxiredoxin</fullName>
    </submittedName>
</protein>
<gene>
    <name evidence="1" type="ORF">BDY19DRAFT_958861</name>
</gene>
<keyword evidence="2" id="KW-1185">Reference proteome</keyword>
<evidence type="ECO:0000313" key="1">
    <source>
        <dbReference type="EMBL" id="KAI0086812.1"/>
    </source>
</evidence>
<reference evidence="1" key="1">
    <citation type="journal article" date="2021" name="Environ. Microbiol.">
        <title>Gene family expansions and transcriptome signatures uncover fungal adaptations to wood decay.</title>
        <authorList>
            <person name="Hage H."/>
            <person name="Miyauchi S."/>
            <person name="Viragh M."/>
            <person name="Drula E."/>
            <person name="Min B."/>
            <person name="Chaduli D."/>
            <person name="Navarro D."/>
            <person name="Favel A."/>
            <person name="Norest M."/>
            <person name="Lesage-Meessen L."/>
            <person name="Balint B."/>
            <person name="Merenyi Z."/>
            <person name="de Eugenio L."/>
            <person name="Morin E."/>
            <person name="Martinez A.T."/>
            <person name="Baldrian P."/>
            <person name="Stursova M."/>
            <person name="Martinez M.J."/>
            <person name="Novotny C."/>
            <person name="Magnuson J.K."/>
            <person name="Spatafora J.W."/>
            <person name="Maurice S."/>
            <person name="Pangilinan J."/>
            <person name="Andreopoulos W."/>
            <person name="LaButti K."/>
            <person name="Hundley H."/>
            <person name="Na H."/>
            <person name="Kuo A."/>
            <person name="Barry K."/>
            <person name="Lipzen A."/>
            <person name="Henrissat B."/>
            <person name="Riley R."/>
            <person name="Ahrendt S."/>
            <person name="Nagy L.G."/>
            <person name="Grigoriev I.V."/>
            <person name="Martin F."/>
            <person name="Rosso M.N."/>
        </authorList>
    </citation>
    <scope>NUCLEOTIDE SEQUENCE</scope>
    <source>
        <strain evidence="1">CBS 384.51</strain>
    </source>
</reference>
<organism evidence="1 2">
    <name type="scientific">Irpex rosettiformis</name>
    <dbReference type="NCBI Taxonomy" id="378272"/>
    <lineage>
        <taxon>Eukaryota</taxon>
        <taxon>Fungi</taxon>
        <taxon>Dikarya</taxon>
        <taxon>Basidiomycota</taxon>
        <taxon>Agaricomycotina</taxon>
        <taxon>Agaricomycetes</taxon>
        <taxon>Polyporales</taxon>
        <taxon>Irpicaceae</taxon>
        <taxon>Irpex</taxon>
    </lineage>
</organism>
<evidence type="ECO:0000313" key="2">
    <source>
        <dbReference type="Proteomes" id="UP001055072"/>
    </source>
</evidence>
<proteinExistence type="predicted"/>
<sequence length="200" mass="22026">MVATVQKPAPTFTAPAVVDGIFKDVSLSEHLGKWVVLFFYPMDFTFVCPTEILAFNDSLDTFAQLNTVVLSVSTDSAYSHFAWATQARKEGGLGPDLKLPLIADRNQKISRDYGVLIEEEGVALRGLFIIDPKGILRQITINDLPVGRSVDETVRLIKAFQFVEEHGEVCPANWQEGSKSMKADPKGSKEYFSAVNANAN</sequence>
<comment type="caution">
    <text evidence="1">The sequence shown here is derived from an EMBL/GenBank/DDBJ whole genome shotgun (WGS) entry which is preliminary data.</text>
</comment>
<accession>A0ACB8TXP2</accession>